<dbReference type="PANTHER" id="PTHR12521:SF0">
    <property type="entry name" value="ADP-RIBOSE GLYCOHYDROLASE OARD1"/>
    <property type="match status" value="1"/>
</dbReference>
<protein>
    <recommendedName>
        <fullName evidence="3">ADP-ribose 1''-phosphate phosphatase</fullName>
        <ecNumber evidence="2">3.1.3.84</ecNumber>
    </recommendedName>
</protein>
<evidence type="ECO:0000259" key="5">
    <source>
        <dbReference type="PROSITE" id="PS51154"/>
    </source>
</evidence>
<dbReference type="InterPro" id="IPR050892">
    <property type="entry name" value="ADP-ribose_metab_enzymes"/>
</dbReference>
<feature type="domain" description="Macro" evidence="5">
    <location>
        <begin position="1"/>
        <end position="164"/>
    </location>
</feature>
<accession>A0A397HGZ8</accession>
<dbReference type="PANTHER" id="PTHR12521">
    <property type="entry name" value="PROTEIN C6ORF130"/>
    <property type="match status" value="1"/>
</dbReference>
<evidence type="ECO:0000256" key="2">
    <source>
        <dbReference type="ARBA" id="ARBA00012983"/>
    </source>
</evidence>
<evidence type="ECO:0000313" key="6">
    <source>
        <dbReference type="EMBL" id="RHZ62405.1"/>
    </source>
</evidence>
<dbReference type="GO" id="GO:0140291">
    <property type="term" value="P:peptidyl-glutamate ADP-deribosylation"/>
    <property type="evidence" value="ECO:0007669"/>
    <property type="project" value="TreeGrafter"/>
</dbReference>
<dbReference type="SUPFAM" id="SSF52949">
    <property type="entry name" value="Macro domain-like"/>
    <property type="match status" value="1"/>
</dbReference>
<dbReference type="EMBL" id="PQFF01000310">
    <property type="protein sequence ID" value="RHZ62405.1"/>
    <property type="molecule type" value="Genomic_DNA"/>
</dbReference>
<dbReference type="PROSITE" id="PS51154">
    <property type="entry name" value="MACRO"/>
    <property type="match status" value="1"/>
</dbReference>
<gene>
    <name evidence="6" type="ORF">Glove_340g15</name>
</gene>
<name>A0A397HGZ8_9GLOM</name>
<keyword evidence="7" id="KW-1185">Reference proteome</keyword>
<organism evidence="6 7">
    <name type="scientific">Diversispora epigaea</name>
    <dbReference type="NCBI Taxonomy" id="1348612"/>
    <lineage>
        <taxon>Eukaryota</taxon>
        <taxon>Fungi</taxon>
        <taxon>Fungi incertae sedis</taxon>
        <taxon>Mucoromycota</taxon>
        <taxon>Glomeromycotina</taxon>
        <taxon>Glomeromycetes</taxon>
        <taxon>Diversisporales</taxon>
        <taxon>Diversisporaceae</taxon>
        <taxon>Diversispora</taxon>
    </lineage>
</organism>
<dbReference type="Gene3D" id="3.40.220.10">
    <property type="entry name" value="Leucine Aminopeptidase, subunit E, domain 1"/>
    <property type="match status" value="1"/>
</dbReference>
<reference evidence="6 7" key="1">
    <citation type="submission" date="2018-08" db="EMBL/GenBank/DDBJ databases">
        <title>Genome and evolution of the arbuscular mycorrhizal fungus Diversispora epigaea (formerly Glomus versiforme) and its bacterial endosymbionts.</title>
        <authorList>
            <person name="Sun X."/>
            <person name="Fei Z."/>
            <person name="Harrison M."/>
        </authorList>
    </citation>
    <scope>NUCLEOTIDE SEQUENCE [LARGE SCALE GENOMIC DNA]</scope>
    <source>
        <strain evidence="6 7">IT104</strain>
    </source>
</reference>
<proteinExistence type="inferred from homology"/>
<evidence type="ECO:0000256" key="1">
    <source>
        <dbReference type="ARBA" id="ARBA00006575"/>
    </source>
</evidence>
<dbReference type="InterPro" id="IPR002589">
    <property type="entry name" value="Macro_dom"/>
</dbReference>
<evidence type="ECO:0000313" key="7">
    <source>
        <dbReference type="Proteomes" id="UP000266861"/>
    </source>
</evidence>
<sequence length="164" mass="19326">MFKSSESSFTIHERKDDLFEDSNPNDALAICVSQDFRMSRGLPYVFKDRFNGIDELKSQDKRVGQVAYLLHKETDYRGRIIQSRYIFYLIFKEKSIDQPMKDDFENTLKELRKLIEEMKIEGISIPKIATGFDAFNLEYVKQAICKVFEGILLKLFYEINLKLI</sequence>
<dbReference type="EC" id="3.1.3.84" evidence="2"/>
<comment type="caution">
    <text evidence="6">The sequence shown here is derived from an EMBL/GenBank/DDBJ whole genome shotgun (WGS) entry which is preliminary data.</text>
</comment>
<comment type="similarity">
    <text evidence="1">Belongs to the POA1 family.</text>
</comment>
<dbReference type="InterPro" id="IPR043472">
    <property type="entry name" value="Macro_dom-like"/>
</dbReference>
<comment type="catalytic activity">
    <reaction evidence="4">
        <text>ADP-alpha-D-ribose 1''-phosphate + H2O = ADP-D-ribose + phosphate</text>
        <dbReference type="Rhea" id="RHEA:25029"/>
        <dbReference type="ChEBI" id="CHEBI:15377"/>
        <dbReference type="ChEBI" id="CHEBI:43474"/>
        <dbReference type="ChEBI" id="CHEBI:57967"/>
        <dbReference type="ChEBI" id="CHEBI:58753"/>
        <dbReference type="EC" id="3.1.3.84"/>
    </reaction>
</comment>
<dbReference type="AlphaFoldDB" id="A0A397HGZ8"/>
<dbReference type="Proteomes" id="UP000266861">
    <property type="component" value="Unassembled WGS sequence"/>
</dbReference>
<evidence type="ECO:0000256" key="4">
    <source>
        <dbReference type="ARBA" id="ARBA00034427"/>
    </source>
</evidence>
<evidence type="ECO:0000256" key="3">
    <source>
        <dbReference type="ARBA" id="ARBA00019744"/>
    </source>
</evidence>
<dbReference type="OrthoDB" id="2155246at2759"/>